<gene>
    <name evidence="2" type="ORF">BKA03_000164</name>
</gene>
<organism evidence="2 3">
    <name type="scientific">Demequina lutea</name>
    <dbReference type="NCBI Taxonomy" id="431489"/>
    <lineage>
        <taxon>Bacteria</taxon>
        <taxon>Bacillati</taxon>
        <taxon>Actinomycetota</taxon>
        <taxon>Actinomycetes</taxon>
        <taxon>Micrococcales</taxon>
        <taxon>Demequinaceae</taxon>
        <taxon>Demequina</taxon>
    </lineage>
</organism>
<accession>A0A7Y9Z9M2</accession>
<keyword evidence="2" id="KW-0689">Ribosomal protein</keyword>
<keyword evidence="2" id="KW-0687">Ribonucleoprotein</keyword>
<protein>
    <submittedName>
        <fullName evidence="2">Ribosomal protein L7/L12</fullName>
    </submittedName>
</protein>
<evidence type="ECO:0000256" key="1">
    <source>
        <dbReference type="SAM" id="MobiDB-lite"/>
    </source>
</evidence>
<dbReference type="RefSeq" id="WP_152649569.1">
    <property type="nucleotide sequence ID" value="NZ_BBRC01000008.1"/>
</dbReference>
<proteinExistence type="predicted"/>
<evidence type="ECO:0000313" key="2">
    <source>
        <dbReference type="EMBL" id="NYI40045.1"/>
    </source>
</evidence>
<dbReference type="Gene3D" id="3.30.1390.10">
    <property type="match status" value="1"/>
</dbReference>
<dbReference type="AlphaFoldDB" id="A0A7Y9Z9M2"/>
<keyword evidence="3" id="KW-1185">Reference proteome</keyword>
<comment type="caution">
    <text evidence="2">The sequence shown here is derived from an EMBL/GenBank/DDBJ whole genome shotgun (WGS) entry which is preliminary data.</text>
</comment>
<dbReference type="EMBL" id="JACBZO010000001">
    <property type="protein sequence ID" value="NYI40045.1"/>
    <property type="molecule type" value="Genomic_DNA"/>
</dbReference>
<dbReference type="Proteomes" id="UP000547973">
    <property type="component" value="Unassembled WGS sequence"/>
</dbReference>
<name>A0A7Y9Z9M2_9MICO</name>
<feature type="region of interest" description="Disordered" evidence="1">
    <location>
        <begin position="1"/>
        <end position="23"/>
    </location>
</feature>
<dbReference type="OrthoDB" id="3298842at2"/>
<sequence length="148" mass="16008">MSFLSRMMGLPDESAPPRNAAAGRPRAEFNLGLLPEPDGRVLGEVQRKQMIAAIKAYCEQSGAGLAEAKQVVDAIARGDRLVSGTAQAESSRARPEASPGADPQAHLDQLVMEGQLIAAIKFYRDIYGTRFAEAKRAVEARRDQLMRG</sequence>
<dbReference type="GO" id="GO:0005840">
    <property type="term" value="C:ribosome"/>
    <property type="evidence" value="ECO:0007669"/>
    <property type="project" value="UniProtKB-KW"/>
</dbReference>
<reference evidence="2 3" key="1">
    <citation type="submission" date="2020-07" db="EMBL/GenBank/DDBJ databases">
        <title>Sequencing the genomes of 1000 actinobacteria strains.</title>
        <authorList>
            <person name="Klenk H.-P."/>
        </authorList>
    </citation>
    <scope>NUCLEOTIDE SEQUENCE [LARGE SCALE GENOMIC DNA]</scope>
    <source>
        <strain evidence="2 3">DSM 19970</strain>
    </source>
</reference>
<dbReference type="InterPro" id="IPR014719">
    <property type="entry name" value="Ribosomal_bL12_C/ClpS-like"/>
</dbReference>
<feature type="region of interest" description="Disordered" evidence="1">
    <location>
        <begin position="83"/>
        <end position="103"/>
    </location>
</feature>
<evidence type="ECO:0000313" key="3">
    <source>
        <dbReference type="Proteomes" id="UP000547973"/>
    </source>
</evidence>